<evidence type="ECO:0008006" key="3">
    <source>
        <dbReference type="Google" id="ProtNLM"/>
    </source>
</evidence>
<reference evidence="1" key="1">
    <citation type="journal article" date="2014" name="Int. J. Syst. Evol. Microbiol.">
        <title>Complete genome sequence of Corynebacterium casei LMG S-19264T (=DSM 44701T), isolated from a smear-ripened cheese.</title>
        <authorList>
            <consortium name="US DOE Joint Genome Institute (JGI-PGF)"/>
            <person name="Walter F."/>
            <person name="Albersmeier A."/>
            <person name="Kalinowski J."/>
            <person name="Ruckert C."/>
        </authorList>
    </citation>
    <scope>NUCLEOTIDE SEQUENCE</scope>
    <source>
        <strain evidence="1">KCTC 12368</strain>
    </source>
</reference>
<comment type="caution">
    <text evidence="1">The sequence shown here is derived from an EMBL/GenBank/DDBJ whole genome shotgun (WGS) entry which is preliminary data.</text>
</comment>
<accession>A0A918PY58</accession>
<dbReference type="RefSeq" id="WP_018473433.1">
    <property type="nucleotide sequence ID" value="NZ_BMWX01000003.1"/>
</dbReference>
<dbReference type="AlphaFoldDB" id="A0A918PY58"/>
<proteinExistence type="predicted"/>
<dbReference type="Pfam" id="PF05711">
    <property type="entry name" value="TylF"/>
    <property type="match status" value="1"/>
</dbReference>
<gene>
    <name evidence="1" type="ORF">GCM10007049_16930</name>
</gene>
<dbReference type="EMBL" id="BMWX01000003">
    <property type="protein sequence ID" value="GGZ25070.1"/>
    <property type="molecule type" value="Genomic_DNA"/>
</dbReference>
<organism evidence="1 2">
    <name type="scientific">Echinicola pacifica</name>
    <dbReference type="NCBI Taxonomy" id="346377"/>
    <lineage>
        <taxon>Bacteria</taxon>
        <taxon>Pseudomonadati</taxon>
        <taxon>Bacteroidota</taxon>
        <taxon>Cytophagia</taxon>
        <taxon>Cytophagales</taxon>
        <taxon>Cyclobacteriaceae</taxon>
        <taxon>Echinicola</taxon>
    </lineage>
</organism>
<dbReference type="SUPFAM" id="SSF53335">
    <property type="entry name" value="S-adenosyl-L-methionine-dependent methyltransferases"/>
    <property type="match status" value="1"/>
</dbReference>
<dbReference type="PANTHER" id="PTHR40036">
    <property type="entry name" value="MACROCIN O-METHYLTRANSFERASE"/>
    <property type="match status" value="1"/>
</dbReference>
<protein>
    <recommendedName>
        <fullName evidence="3">O-methyltransferase</fullName>
    </recommendedName>
</protein>
<dbReference type="InterPro" id="IPR029063">
    <property type="entry name" value="SAM-dependent_MTases_sf"/>
</dbReference>
<evidence type="ECO:0000313" key="2">
    <source>
        <dbReference type="Proteomes" id="UP000619457"/>
    </source>
</evidence>
<reference evidence="1" key="2">
    <citation type="submission" date="2020-09" db="EMBL/GenBank/DDBJ databases">
        <authorList>
            <person name="Sun Q."/>
            <person name="Kim S."/>
        </authorList>
    </citation>
    <scope>NUCLEOTIDE SEQUENCE</scope>
    <source>
        <strain evidence="1">KCTC 12368</strain>
    </source>
</reference>
<sequence length="243" mass="27822">MNNYFVINPPFCRTNHSNERFVFINKLLKKIGLRLTGSFDTAADMNSLEQRINFFHLLRSVLDNDIPGELVELGTFTGQSALLFQKTLSIQPSSKSLHLYDSFNVQFKESGDVLEVLKANFIKAKLPIPHIHKGLFEDTIPEQLPEQITFAHIDCGWGGDPKVHEELILFCMKHIYPRLSPGAVCVFMDYYDPKMNPFVPKSYHLDKINIGVRKAVNDFFKDKIEKPFLLYGGQASHGYIIKQ</sequence>
<dbReference type="PANTHER" id="PTHR40036:SF1">
    <property type="entry name" value="MACROCIN O-METHYLTRANSFERASE"/>
    <property type="match status" value="1"/>
</dbReference>
<keyword evidence="2" id="KW-1185">Reference proteome</keyword>
<name>A0A918PY58_9BACT</name>
<dbReference type="Proteomes" id="UP000619457">
    <property type="component" value="Unassembled WGS sequence"/>
</dbReference>
<evidence type="ECO:0000313" key="1">
    <source>
        <dbReference type="EMBL" id="GGZ25070.1"/>
    </source>
</evidence>
<dbReference type="Gene3D" id="3.40.50.150">
    <property type="entry name" value="Vaccinia Virus protein VP39"/>
    <property type="match status" value="1"/>
</dbReference>
<dbReference type="InterPro" id="IPR008884">
    <property type="entry name" value="TylF_MeTrfase"/>
</dbReference>